<organism evidence="3 4">
    <name type="scientific">Thermoflavimicrobium daqui</name>
    <dbReference type="NCBI Taxonomy" id="2137476"/>
    <lineage>
        <taxon>Bacteria</taxon>
        <taxon>Bacillati</taxon>
        <taxon>Bacillota</taxon>
        <taxon>Bacilli</taxon>
        <taxon>Bacillales</taxon>
        <taxon>Thermoactinomycetaceae</taxon>
        <taxon>Thermoflavimicrobium</taxon>
    </lineage>
</organism>
<dbReference type="Proteomes" id="UP000251213">
    <property type="component" value="Unassembled WGS sequence"/>
</dbReference>
<evidence type="ECO:0000313" key="3">
    <source>
        <dbReference type="EMBL" id="RAL24040.1"/>
    </source>
</evidence>
<dbReference type="PRINTS" id="PR00080">
    <property type="entry name" value="SDRFAMILY"/>
</dbReference>
<dbReference type="GO" id="GO:0008206">
    <property type="term" value="P:bile acid metabolic process"/>
    <property type="evidence" value="ECO:0007669"/>
    <property type="project" value="UniProtKB-ARBA"/>
</dbReference>
<dbReference type="SUPFAM" id="SSF51735">
    <property type="entry name" value="NAD(P)-binding Rossmann-fold domains"/>
    <property type="match status" value="1"/>
</dbReference>
<sequence length="280" mass="31447">MDRIMLQVEIEIKNINLKNERGLKMEFRNRVVLITGAAGVTGRVITEKFLKEGALLALVDINREGLEELVNELNLDKTSSIWIHADVRNEKQVVKYVQETLDHFGKIDIFINHAGIEGKVAKISNLTVEDFDEVYRVNVRGAFLGLKYVIPVMQEQNYGVIINTSSIMGVQGAPCLTSYVMSKHAIIGMTRATSLECADYNIRVNSVCPGPIDSRMMQSIEEGIVPENPQVVRELFTQMIPFKHYGSTEDLAELMLFLSSNRAKYITGTYFLLDGGLSVR</sequence>
<protein>
    <submittedName>
        <fullName evidence="3">Oxidoreductase</fullName>
    </submittedName>
</protein>
<keyword evidence="4" id="KW-1185">Reference proteome</keyword>
<reference evidence="3 4" key="1">
    <citation type="submission" date="2018-06" db="EMBL/GenBank/DDBJ databases">
        <title>Thermoflavimicrobium daqus sp. nov., a thermophilic microbe isolated from Moutai-flavour Daqu.</title>
        <authorList>
            <person name="Wang X."/>
            <person name="Zhou H."/>
        </authorList>
    </citation>
    <scope>NUCLEOTIDE SEQUENCE [LARGE SCALE GENOMIC DNA]</scope>
    <source>
        <strain evidence="3 4">FBKL4.011</strain>
    </source>
</reference>
<proteinExistence type="inferred from homology"/>
<dbReference type="InterPro" id="IPR020904">
    <property type="entry name" value="Sc_DH/Rdtase_CS"/>
</dbReference>
<dbReference type="PROSITE" id="PS00061">
    <property type="entry name" value="ADH_SHORT"/>
    <property type="match status" value="1"/>
</dbReference>
<name>A0A364K3U0_9BACL</name>
<gene>
    <name evidence="3" type="ORF">DL897_10080</name>
</gene>
<reference evidence="3 4" key="2">
    <citation type="submission" date="2018-06" db="EMBL/GenBank/DDBJ databases">
        <authorList>
            <person name="Zhirakovskaya E."/>
        </authorList>
    </citation>
    <scope>NUCLEOTIDE SEQUENCE [LARGE SCALE GENOMIC DNA]</scope>
    <source>
        <strain evidence="3 4">FBKL4.011</strain>
    </source>
</reference>
<dbReference type="Gene3D" id="3.40.50.720">
    <property type="entry name" value="NAD(P)-binding Rossmann-like Domain"/>
    <property type="match status" value="1"/>
</dbReference>
<evidence type="ECO:0000256" key="2">
    <source>
        <dbReference type="ARBA" id="ARBA00023002"/>
    </source>
</evidence>
<dbReference type="PANTHER" id="PTHR42820:SF1">
    <property type="entry name" value="SHORT-CHAIN DEHYDROGENASE_REDUCTASE FAMILY PROTEIN"/>
    <property type="match status" value="1"/>
</dbReference>
<dbReference type="PRINTS" id="PR00081">
    <property type="entry name" value="GDHRDH"/>
</dbReference>
<comment type="similarity">
    <text evidence="1">Belongs to the short-chain dehydrogenases/reductases (SDR) family.</text>
</comment>
<keyword evidence="2" id="KW-0560">Oxidoreductase</keyword>
<dbReference type="OrthoDB" id="306388at2"/>
<dbReference type="AlphaFoldDB" id="A0A364K3U0"/>
<evidence type="ECO:0000256" key="1">
    <source>
        <dbReference type="ARBA" id="ARBA00006484"/>
    </source>
</evidence>
<dbReference type="GO" id="GO:0016491">
    <property type="term" value="F:oxidoreductase activity"/>
    <property type="evidence" value="ECO:0007669"/>
    <property type="project" value="UniProtKB-KW"/>
</dbReference>
<accession>A0A364K3U0</accession>
<comment type="caution">
    <text evidence="3">The sequence shown here is derived from an EMBL/GenBank/DDBJ whole genome shotgun (WGS) entry which is preliminary data.</text>
</comment>
<dbReference type="InterPro" id="IPR002347">
    <property type="entry name" value="SDR_fam"/>
</dbReference>
<evidence type="ECO:0000313" key="4">
    <source>
        <dbReference type="Proteomes" id="UP000251213"/>
    </source>
</evidence>
<dbReference type="InterPro" id="IPR036291">
    <property type="entry name" value="NAD(P)-bd_dom_sf"/>
</dbReference>
<dbReference type="PANTHER" id="PTHR42820">
    <property type="entry name" value="SHORT-CHAIN DEHYDROGENASE REDUCTASE"/>
    <property type="match status" value="1"/>
</dbReference>
<dbReference type="FunFam" id="3.40.50.720:FF:000084">
    <property type="entry name" value="Short-chain dehydrogenase reductase"/>
    <property type="match status" value="1"/>
</dbReference>
<dbReference type="Pfam" id="PF13561">
    <property type="entry name" value="adh_short_C2"/>
    <property type="match status" value="1"/>
</dbReference>
<dbReference type="EMBL" id="QJKK01000005">
    <property type="protein sequence ID" value="RAL24040.1"/>
    <property type="molecule type" value="Genomic_DNA"/>
</dbReference>